<name>A0ABV0J8J1_9CYAN</name>
<dbReference type="RefSeq" id="WP_348252168.1">
    <property type="nucleotide sequence ID" value="NZ_JAMPKM010000007.1"/>
</dbReference>
<proteinExistence type="predicted"/>
<keyword evidence="2 3" id="KW-0802">TPR repeat</keyword>
<feature type="repeat" description="TPR" evidence="3">
    <location>
        <begin position="27"/>
        <end position="60"/>
    </location>
</feature>
<keyword evidence="1" id="KW-0677">Repeat</keyword>
<evidence type="ECO:0000313" key="6">
    <source>
        <dbReference type="Proteomes" id="UP001464891"/>
    </source>
</evidence>
<feature type="chain" id="PRO_5045334698" evidence="4">
    <location>
        <begin position="24"/>
        <end position="228"/>
    </location>
</feature>
<dbReference type="PANTHER" id="PTHR44186">
    <property type="match status" value="1"/>
</dbReference>
<dbReference type="PROSITE" id="PS50293">
    <property type="entry name" value="TPR_REGION"/>
    <property type="match status" value="1"/>
</dbReference>
<evidence type="ECO:0000256" key="1">
    <source>
        <dbReference type="ARBA" id="ARBA00022737"/>
    </source>
</evidence>
<keyword evidence="4" id="KW-0732">Signal</keyword>
<reference evidence="5 6" key="1">
    <citation type="submission" date="2022-04" db="EMBL/GenBank/DDBJ databases">
        <title>Positive selection, recombination, and allopatry shape intraspecific diversity of widespread and dominant cyanobacteria.</title>
        <authorList>
            <person name="Wei J."/>
            <person name="Shu W."/>
            <person name="Hu C."/>
        </authorList>
    </citation>
    <scope>NUCLEOTIDE SEQUENCE [LARGE SCALE GENOMIC DNA]</scope>
    <source>
        <strain evidence="5 6">GB2-A4</strain>
    </source>
</reference>
<dbReference type="EMBL" id="JAMPKM010000007">
    <property type="protein sequence ID" value="MEP0818097.1"/>
    <property type="molecule type" value="Genomic_DNA"/>
</dbReference>
<evidence type="ECO:0000256" key="3">
    <source>
        <dbReference type="PROSITE-ProRule" id="PRU00339"/>
    </source>
</evidence>
<accession>A0ABV0J8J1</accession>
<dbReference type="InterPro" id="IPR019734">
    <property type="entry name" value="TPR_rpt"/>
</dbReference>
<dbReference type="Pfam" id="PF13181">
    <property type="entry name" value="TPR_8"/>
    <property type="match status" value="1"/>
</dbReference>
<dbReference type="PANTHER" id="PTHR44186:SF1">
    <property type="entry name" value="BARDET-BIEDL SYNDROME 4 PROTEIN"/>
    <property type="match status" value="1"/>
</dbReference>
<evidence type="ECO:0000256" key="2">
    <source>
        <dbReference type="ARBA" id="ARBA00022803"/>
    </source>
</evidence>
<dbReference type="Gene3D" id="1.25.40.10">
    <property type="entry name" value="Tetratricopeptide repeat domain"/>
    <property type="match status" value="2"/>
</dbReference>
<comment type="caution">
    <text evidence="5">The sequence shown here is derived from an EMBL/GenBank/DDBJ whole genome shotgun (WGS) entry which is preliminary data.</text>
</comment>
<sequence>MRNSLISGLVISSSLWLATSVAAAPSASEYRQLGLAYRTQARYSEAIAALQQAVELEPNNLSGRITLGWTQHLAGQETAAMESLFQVLYRDPQSVPALNALGIVYLVQGDLNSAVLTHTWAAWLEPDNEIPYYNLSLATHRLREYGWASLAAHRAAALEPDNSHPWVALAIINWDGGDRAAATKAYEQALALNGNYGDRAFLSYLQEAGFSAAQIQVAEQVLSATVSR</sequence>
<gene>
    <name evidence="5" type="ORF">NC998_13430</name>
</gene>
<evidence type="ECO:0000256" key="4">
    <source>
        <dbReference type="SAM" id="SignalP"/>
    </source>
</evidence>
<feature type="signal peptide" evidence="4">
    <location>
        <begin position="1"/>
        <end position="23"/>
    </location>
</feature>
<dbReference type="SMART" id="SM00028">
    <property type="entry name" value="TPR"/>
    <property type="match status" value="5"/>
</dbReference>
<dbReference type="InterPro" id="IPR011990">
    <property type="entry name" value="TPR-like_helical_dom_sf"/>
</dbReference>
<dbReference type="SUPFAM" id="SSF48452">
    <property type="entry name" value="TPR-like"/>
    <property type="match status" value="1"/>
</dbReference>
<keyword evidence="6" id="KW-1185">Reference proteome</keyword>
<organism evidence="5 6">
    <name type="scientific">Trichocoleus desertorum GB2-A4</name>
    <dbReference type="NCBI Taxonomy" id="2933944"/>
    <lineage>
        <taxon>Bacteria</taxon>
        <taxon>Bacillati</taxon>
        <taxon>Cyanobacteriota</taxon>
        <taxon>Cyanophyceae</taxon>
        <taxon>Leptolyngbyales</taxon>
        <taxon>Trichocoleusaceae</taxon>
        <taxon>Trichocoleus</taxon>
    </lineage>
</organism>
<dbReference type="Proteomes" id="UP001464891">
    <property type="component" value="Unassembled WGS sequence"/>
</dbReference>
<protein>
    <submittedName>
        <fullName evidence="5">Tetratricopeptide repeat protein</fullName>
    </submittedName>
</protein>
<evidence type="ECO:0000313" key="5">
    <source>
        <dbReference type="EMBL" id="MEP0818097.1"/>
    </source>
</evidence>
<dbReference type="Pfam" id="PF14559">
    <property type="entry name" value="TPR_19"/>
    <property type="match status" value="1"/>
</dbReference>
<dbReference type="PROSITE" id="PS50005">
    <property type="entry name" value="TPR"/>
    <property type="match status" value="1"/>
</dbReference>